<evidence type="ECO:0000313" key="8">
    <source>
        <dbReference type="EMBL" id="VVM06395.1"/>
    </source>
</evidence>
<sequence>MDRERQTEAILLRRHSYSESSWILGWMTADLGWIQTLAKGAKRWTGSHRGPLDLFYLCEIAVLAPRTGDLHLFKEARVRNPFLALRRSWATFSCAQYFGELLGGSVERGTPFPELYDLLRKALTYLETHPPSLILIERYERRLLEASGLRGGGFAALDELLGSSASRIFASRKSLTEAVLSGA</sequence>
<keyword evidence="9" id="KW-1185">Reference proteome</keyword>
<dbReference type="SUPFAM" id="SSF50249">
    <property type="entry name" value="Nucleic acid-binding proteins"/>
    <property type="match status" value="1"/>
</dbReference>
<dbReference type="Pfam" id="PF02565">
    <property type="entry name" value="RecO_C"/>
    <property type="match status" value="1"/>
</dbReference>
<dbReference type="Proteomes" id="UP000334923">
    <property type="component" value="Unassembled WGS sequence"/>
</dbReference>
<dbReference type="InterPro" id="IPR042242">
    <property type="entry name" value="RecO_C"/>
</dbReference>
<dbReference type="GO" id="GO:0043590">
    <property type="term" value="C:bacterial nucleoid"/>
    <property type="evidence" value="ECO:0007669"/>
    <property type="project" value="TreeGrafter"/>
</dbReference>
<dbReference type="GO" id="GO:0006310">
    <property type="term" value="P:DNA recombination"/>
    <property type="evidence" value="ECO:0007669"/>
    <property type="project" value="UniProtKB-KW"/>
</dbReference>
<evidence type="ECO:0000259" key="7">
    <source>
        <dbReference type="Pfam" id="PF11967"/>
    </source>
</evidence>
<keyword evidence="4" id="KW-0233">DNA recombination</keyword>
<dbReference type="InterPro" id="IPR012340">
    <property type="entry name" value="NA-bd_OB-fold"/>
</dbReference>
<dbReference type="Pfam" id="PF11967">
    <property type="entry name" value="RecO_N"/>
    <property type="match status" value="1"/>
</dbReference>
<dbReference type="Gene3D" id="2.40.50.140">
    <property type="entry name" value="Nucleic acid-binding proteins"/>
    <property type="match status" value="1"/>
</dbReference>
<evidence type="ECO:0000313" key="9">
    <source>
        <dbReference type="Proteomes" id="UP000334923"/>
    </source>
</evidence>
<dbReference type="InterPro" id="IPR003717">
    <property type="entry name" value="RecO"/>
</dbReference>
<comment type="similarity">
    <text evidence="1">Belongs to the RecO family.</text>
</comment>
<proteinExistence type="inferred from homology"/>
<evidence type="ECO:0000256" key="4">
    <source>
        <dbReference type="ARBA" id="ARBA00023172"/>
    </source>
</evidence>
<keyword evidence="5" id="KW-0234">DNA repair</keyword>
<dbReference type="Gene3D" id="1.20.1440.120">
    <property type="entry name" value="Recombination protein O, C-terminal domain"/>
    <property type="match status" value="1"/>
</dbReference>
<evidence type="ECO:0000256" key="6">
    <source>
        <dbReference type="ARBA" id="ARBA00033409"/>
    </source>
</evidence>
<evidence type="ECO:0000256" key="3">
    <source>
        <dbReference type="ARBA" id="ARBA00022763"/>
    </source>
</evidence>
<dbReference type="SUPFAM" id="SSF57863">
    <property type="entry name" value="ArfGap/RecO-like zinc finger"/>
    <property type="match status" value="1"/>
</dbReference>
<organism evidence="8 9">
    <name type="scientific">Methylacidimicrobium tartarophylax</name>
    <dbReference type="NCBI Taxonomy" id="1041768"/>
    <lineage>
        <taxon>Bacteria</taxon>
        <taxon>Pseudomonadati</taxon>
        <taxon>Verrucomicrobiota</taxon>
        <taxon>Methylacidimicrobium</taxon>
    </lineage>
</organism>
<name>A0A5E6MAG5_9BACT</name>
<dbReference type="AlphaFoldDB" id="A0A5E6MAG5"/>
<evidence type="ECO:0000256" key="2">
    <source>
        <dbReference type="ARBA" id="ARBA00021310"/>
    </source>
</evidence>
<evidence type="ECO:0000256" key="5">
    <source>
        <dbReference type="ARBA" id="ARBA00023204"/>
    </source>
</evidence>
<dbReference type="PANTHER" id="PTHR33991">
    <property type="entry name" value="DNA REPAIR PROTEIN RECO"/>
    <property type="match status" value="1"/>
</dbReference>
<dbReference type="InterPro" id="IPR022572">
    <property type="entry name" value="DNA_rep/recomb_RecO_N"/>
</dbReference>
<gene>
    <name evidence="8" type="ORF">MAMT_01184</name>
</gene>
<reference evidence="8 9" key="1">
    <citation type="submission" date="2019-09" db="EMBL/GenBank/DDBJ databases">
        <authorList>
            <person name="Cremers G."/>
        </authorList>
    </citation>
    <scope>NUCLEOTIDE SEQUENCE [LARGE SCALE GENOMIC DNA]</scope>
    <source>
        <strain evidence="8">4A</strain>
    </source>
</reference>
<dbReference type="RefSeq" id="WP_142660035.1">
    <property type="nucleotide sequence ID" value="NZ_CABFVA020000065.1"/>
</dbReference>
<dbReference type="GO" id="GO:0006302">
    <property type="term" value="P:double-strand break repair"/>
    <property type="evidence" value="ECO:0007669"/>
    <property type="project" value="TreeGrafter"/>
</dbReference>
<keyword evidence="3" id="KW-0227">DNA damage</keyword>
<feature type="domain" description="DNA replication/recombination mediator RecO N-terminal" evidence="7">
    <location>
        <begin position="4"/>
        <end position="82"/>
    </location>
</feature>
<dbReference type="PANTHER" id="PTHR33991:SF1">
    <property type="entry name" value="DNA REPAIR PROTEIN RECO"/>
    <property type="match status" value="1"/>
</dbReference>
<dbReference type="EMBL" id="CABFVA020000065">
    <property type="protein sequence ID" value="VVM06395.1"/>
    <property type="molecule type" value="Genomic_DNA"/>
</dbReference>
<dbReference type="InterPro" id="IPR037278">
    <property type="entry name" value="ARFGAP/RecO"/>
</dbReference>
<dbReference type="OrthoDB" id="190961at2"/>
<accession>A0A5E6MAG5</accession>
<protein>
    <recommendedName>
        <fullName evidence="2">DNA repair protein RecO</fullName>
    </recommendedName>
    <alternativeName>
        <fullName evidence="6">Recombination protein O</fullName>
    </alternativeName>
</protein>
<evidence type="ECO:0000256" key="1">
    <source>
        <dbReference type="ARBA" id="ARBA00007452"/>
    </source>
</evidence>